<dbReference type="GO" id="GO:0042773">
    <property type="term" value="P:ATP synthesis coupled electron transport"/>
    <property type="evidence" value="ECO:0007669"/>
    <property type="project" value="InterPro"/>
</dbReference>
<dbReference type="PANTHER" id="PTHR43507">
    <property type="entry name" value="NADH-UBIQUINONE OXIDOREDUCTASE CHAIN 4"/>
    <property type="match status" value="1"/>
</dbReference>
<keyword evidence="1" id="KW-0812">Transmembrane</keyword>
<feature type="transmembrane region" description="Helical" evidence="1">
    <location>
        <begin position="76"/>
        <end position="96"/>
    </location>
</feature>
<dbReference type="InterPro" id="IPR003918">
    <property type="entry name" value="NADH_UbQ_OxRdtase"/>
</dbReference>
<feature type="transmembrane region" description="Helical" evidence="1">
    <location>
        <begin position="122"/>
        <end position="140"/>
    </location>
</feature>
<feature type="non-terminal residue" evidence="2">
    <location>
        <position position="1"/>
    </location>
</feature>
<dbReference type="GO" id="GO:0015990">
    <property type="term" value="P:electron transport coupled proton transport"/>
    <property type="evidence" value="ECO:0007669"/>
    <property type="project" value="TreeGrafter"/>
</dbReference>
<dbReference type="GO" id="GO:0003954">
    <property type="term" value="F:NADH dehydrogenase activity"/>
    <property type="evidence" value="ECO:0007669"/>
    <property type="project" value="TreeGrafter"/>
</dbReference>
<proteinExistence type="predicted"/>
<organism evidence="2">
    <name type="scientific">marine metagenome</name>
    <dbReference type="NCBI Taxonomy" id="408172"/>
    <lineage>
        <taxon>unclassified sequences</taxon>
        <taxon>metagenomes</taxon>
        <taxon>ecological metagenomes</taxon>
    </lineage>
</organism>
<dbReference type="EMBL" id="UINC01078114">
    <property type="protein sequence ID" value="SVC18873.1"/>
    <property type="molecule type" value="Genomic_DNA"/>
</dbReference>
<accession>A0A382K5T2</accession>
<sequence length="161" mass="17591">FLLVGMLYDRAHHRWIVFPNDYEKPELAGQPGFGGLGAKVPTYTGFVALAFFAGLGLPALSGFISEAMCFIGGFSVFRTLTIIGTVGILLNAIYFLRAYQRIFLGPLNEAYNDLTDISRRELVTIIPLAALVIFFGVYPAPLLNMISPAMDGIIKIVQSVI</sequence>
<dbReference type="GO" id="GO:0008137">
    <property type="term" value="F:NADH dehydrogenase (ubiquinone) activity"/>
    <property type="evidence" value="ECO:0007669"/>
    <property type="project" value="InterPro"/>
</dbReference>
<dbReference type="GO" id="GO:0048039">
    <property type="term" value="F:ubiquinone binding"/>
    <property type="evidence" value="ECO:0007669"/>
    <property type="project" value="TreeGrafter"/>
</dbReference>
<gene>
    <name evidence="2" type="ORF">METZ01_LOCUS271727</name>
</gene>
<name>A0A382K5T2_9ZZZZ</name>
<reference evidence="2" key="1">
    <citation type="submission" date="2018-05" db="EMBL/GenBank/DDBJ databases">
        <authorList>
            <person name="Lanie J.A."/>
            <person name="Ng W.-L."/>
            <person name="Kazmierczak K.M."/>
            <person name="Andrzejewski T.M."/>
            <person name="Davidsen T.M."/>
            <person name="Wayne K.J."/>
            <person name="Tettelin H."/>
            <person name="Glass J.I."/>
            <person name="Rusch D."/>
            <person name="Podicherti R."/>
            <person name="Tsui H.-C.T."/>
            <person name="Winkler M.E."/>
        </authorList>
    </citation>
    <scope>NUCLEOTIDE SEQUENCE</scope>
</reference>
<feature type="transmembrane region" description="Helical" evidence="1">
    <location>
        <begin position="43"/>
        <end position="64"/>
    </location>
</feature>
<dbReference type="PANTHER" id="PTHR43507:SF1">
    <property type="entry name" value="NADH-UBIQUINONE OXIDOREDUCTASE CHAIN 4"/>
    <property type="match status" value="1"/>
</dbReference>
<evidence type="ECO:0000313" key="2">
    <source>
        <dbReference type="EMBL" id="SVC18873.1"/>
    </source>
</evidence>
<keyword evidence="1" id="KW-1133">Transmembrane helix</keyword>
<protein>
    <recommendedName>
        <fullName evidence="3">NADH:quinone oxidoreductase/Mrp antiporter membrane subunit domain-containing protein</fullName>
    </recommendedName>
</protein>
<keyword evidence="1" id="KW-0472">Membrane</keyword>
<evidence type="ECO:0008006" key="3">
    <source>
        <dbReference type="Google" id="ProtNLM"/>
    </source>
</evidence>
<evidence type="ECO:0000256" key="1">
    <source>
        <dbReference type="SAM" id="Phobius"/>
    </source>
</evidence>
<dbReference type="AlphaFoldDB" id="A0A382K5T2"/>